<evidence type="ECO:0000313" key="8">
    <source>
        <dbReference type="EMBL" id="MCH4823784.1"/>
    </source>
</evidence>
<evidence type="ECO:0000256" key="7">
    <source>
        <dbReference type="SAM" id="Phobius"/>
    </source>
</evidence>
<dbReference type="InterPro" id="IPR050833">
    <property type="entry name" value="Poly_Biosynth_Transport"/>
</dbReference>
<protein>
    <submittedName>
        <fullName evidence="8">Lipopolysaccharide biosynthesis protein</fullName>
    </submittedName>
</protein>
<comment type="caution">
    <text evidence="8">The sequence shown here is derived from an EMBL/GenBank/DDBJ whole genome shotgun (WGS) entry which is preliminary data.</text>
</comment>
<keyword evidence="9" id="KW-1185">Reference proteome</keyword>
<feature type="transmembrane region" description="Helical" evidence="7">
    <location>
        <begin position="41"/>
        <end position="58"/>
    </location>
</feature>
<dbReference type="AlphaFoldDB" id="A0A9X1V6E2"/>
<evidence type="ECO:0000256" key="3">
    <source>
        <dbReference type="ARBA" id="ARBA00022475"/>
    </source>
</evidence>
<evidence type="ECO:0000256" key="6">
    <source>
        <dbReference type="ARBA" id="ARBA00023136"/>
    </source>
</evidence>
<feature type="transmembrane region" description="Helical" evidence="7">
    <location>
        <begin position="383"/>
        <end position="403"/>
    </location>
</feature>
<dbReference type="GO" id="GO:0005886">
    <property type="term" value="C:plasma membrane"/>
    <property type="evidence" value="ECO:0007669"/>
    <property type="project" value="UniProtKB-SubCell"/>
</dbReference>
<keyword evidence="6 7" id="KW-0472">Membrane</keyword>
<sequence>MSLRRKATRGLVWTFTQQFGNQLIGFLVSLILARILMPEQFGLIGMISVVMAVANSLLDGGTTNSLIRDPDCEESDYSTVFFFHFGVSILMYGMIYISSPLIAEFYEQPVLVKITRVYSISIIINALSIVQFAKLTKKMDFKTQTIISIPSVIFGGVIGIWMAYSGYGVWSLVFSNLATVKVKTIQIWGYSKWIPIFAFERDKFLKHFDYGYKLTISDLLNRIFNNIFLIAIGKYFSAAQVGFYTRAETMNQLPVRNISRTLEKVTFPLFVSIQNDDKRLKRVYKQIMQMVVYVVSPFLIYLAILAEPVFRFLFTEKWLPAVPYFQILCVTGLIYPLHSYNLDILNVKGRSDLFLKIEIMKKLLILISLVITVPMGIKEILYGQVIISIIAFFINAGYTGKFIGYNAFDQLKDVIPLYLFSCAIGVAVFILDNKVLYDQSDIIRIFSGGFVGLISYFGLSKIFKLNIFVELNKMIAKR</sequence>
<keyword evidence="4 7" id="KW-0812">Transmembrane</keyword>
<dbReference type="CDD" id="cd13127">
    <property type="entry name" value="MATE_tuaB_like"/>
    <property type="match status" value="1"/>
</dbReference>
<evidence type="ECO:0000256" key="5">
    <source>
        <dbReference type="ARBA" id="ARBA00022989"/>
    </source>
</evidence>
<comment type="subcellular location">
    <subcellularLocation>
        <location evidence="1">Cell membrane</location>
        <topology evidence="1">Multi-pass membrane protein</topology>
    </subcellularLocation>
</comment>
<evidence type="ECO:0000256" key="1">
    <source>
        <dbReference type="ARBA" id="ARBA00004651"/>
    </source>
</evidence>
<feature type="transmembrane region" description="Helical" evidence="7">
    <location>
        <begin position="145"/>
        <end position="164"/>
    </location>
</feature>
<feature type="transmembrane region" description="Helical" evidence="7">
    <location>
        <begin position="359"/>
        <end position="377"/>
    </location>
</feature>
<dbReference type="RefSeq" id="WP_240713952.1">
    <property type="nucleotide sequence ID" value="NZ_JAKVTV010000003.1"/>
</dbReference>
<reference evidence="8" key="1">
    <citation type="submission" date="2022-03" db="EMBL/GenBank/DDBJ databases">
        <title>Gramella crocea sp. nov., isolated from activated sludge of a seafood processing plant.</title>
        <authorList>
            <person name="Zhang X."/>
        </authorList>
    </citation>
    <scope>NUCLEOTIDE SEQUENCE</scope>
    <source>
        <strain evidence="8">YJ019</strain>
    </source>
</reference>
<feature type="transmembrane region" description="Helical" evidence="7">
    <location>
        <begin position="117"/>
        <end position="133"/>
    </location>
</feature>
<dbReference type="Pfam" id="PF13440">
    <property type="entry name" value="Polysacc_synt_3"/>
    <property type="match status" value="1"/>
</dbReference>
<evidence type="ECO:0000256" key="2">
    <source>
        <dbReference type="ARBA" id="ARBA00007430"/>
    </source>
</evidence>
<feature type="transmembrane region" description="Helical" evidence="7">
    <location>
        <begin position="318"/>
        <end position="338"/>
    </location>
</feature>
<dbReference type="Proteomes" id="UP001139226">
    <property type="component" value="Unassembled WGS sequence"/>
</dbReference>
<dbReference type="PANTHER" id="PTHR30250">
    <property type="entry name" value="PST FAMILY PREDICTED COLANIC ACID TRANSPORTER"/>
    <property type="match status" value="1"/>
</dbReference>
<name>A0A9X1V6E2_9FLAO</name>
<gene>
    <name evidence="8" type="ORF">ML462_11440</name>
</gene>
<comment type="similarity">
    <text evidence="2">Belongs to the polysaccharide synthase family.</text>
</comment>
<organism evidence="8 9">
    <name type="scientific">Christiangramia lutea</name>
    <dbReference type="NCBI Taxonomy" id="1607951"/>
    <lineage>
        <taxon>Bacteria</taxon>
        <taxon>Pseudomonadati</taxon>
        <taxon>Bacteroidota</taxon>
        <taxon>Flavobacteriia</taxon>
        <taxon>Flavobacteriales</taxon>
        <taxon>Flavobacteriaceae</taxon>
        <taxon>Christiangramia</taxon>
    </lineage>
</organism>
<keyword evidence="5 7" id="KW-1133">Transmembrane helix</keyword>
<accession>A0A9X1V6E2</accession>
<dbReference type="EMBL" id="JAKVTV010000003">
    <property type="protein sequence ID" value="MCH4823784.1"/>
    <property type="molecule type" value="Genomic_DNA"/>
</dbReference>
<keyword evidence="3" id="KW-1003">Cell membrane</keyword>
<feature type="transmembrane region" description="Helical" evidence="7">
    <location>
        <begin position="287"/>
        <end position="306"/>
    </location>
</feature>
<feature type="transmembrane region" description="Helical" evidence="7">
    <location>
        <begin position="79"/>
        <end position="97"/>
    </location>
</feature>
<evidence type="ECO:0000256" key="4">
    <source>
        <dbReference type="ARBA" id="ARBA00022692"/>
    </source>
</evidence>
<dbReference type="PANTHER" id="PTHR30250:SF10">
    <property type="entry name" value="LIPOPOLYSACCHARIDE BIOSYNTHESIS PROTEIN WZXC"/>
    <property type="match status" value="1"/>
</dbReference>
<feature type="transmembrane region" description="Helical" evidence="7">
    <location>
        <begin position="415"/>
        <end position="431"/>
    </location>
</feature>
<feature type="transmembrane region" description="Helical" evidence="7">
    <location>
        <begin position="443"/>
        <end position="463"/>
    </location>
</feature>
<evidence type="ECO:0000313" key="9">
    <source>
        <dbReference type="Proteomes" id="UP001139226"/>
    </source>
</evidence>
<proteinExistence type="inferred from homology"/>